<evidence type="ECO:0000313" key="7">
    <source>
        <dbReference type="WBParaSite" id="DME_0000081801-mRNA-1"/>
    </source>
</evidence>
<keyword evidence="3" id="KW-0862">Zinc</keyword>
<evidence type="ECO:0000256" key="1">
    <source>
        <dbReference type="ARBA" id="ARBA00022723"/>
    </source>
</evidence>
<sequence length="145" mass="17205">MIEEKCCECCKRGDVWRLQLRQCEHFVCIACYWIKERGKARIKCPSARCKTRIHENDIDAILDAENHDLNEFMQLEHREWLLHEHRKQIILYAFGGNAVQCPLCKSMYGEYIGCNYVQCVNIRCRQKFCWSCGHPIDSFQHFTGI</sequence>
<keyword evidence="6" id="KW-1185">Reference proteome</keyword>
<protein>
    <submittedName>
        <fullName evidence="7">RING-type domain-containing protein</fullName>
    </submittedName>
</protein>
<evidence type="ECO:0000256" key="2">
    <source>
        <dbReference type="ARBA" id="ARBA00022771"/>
    </source>
</evidence>
<organism evidence="5 7">
    <name type="scientific">Dracunculus medinensis</name>
    <name type="common">Guinea worm</name>
    <dbReference type="NCBI Taxonomy" id="318479"/>
    <lineage>
        <taxon>Eukaryota</taxon>
        <taxon>Metazoa</taxon>
        <taxon>Ecdysozoa</taxon>
        <taxon>Nematoda</taxon>
        <taxon>Chromadorea</taxon>
        <taxon>Rhabditida</taxon>
        <taxon>Spirurina</taxon>
        <taxon>Dracunculoidea</taxon>
        <taxon>Dracunculidae</taxon>
        <taxon>Dracunculus</taxon>
    </lineage>
</organism>
<evidence type="ECO:0000313" key="5">
    <source>
        <dbReference type="Proteomes" id="UP000038040"/>
    </source>
</evidence>
<dbReference type="STRING" id="318479.A0A0N4U2C5"/>
<accession>A0A0N4U2C5</accession>
<dbReference type="PROSITE" id="PS00518">
    <property type="entry name" value="ZF_RING_1"/>
    <property type="match status" value="1"/>
</dbReference>
<evidence type="ECO:0000313" key="4">
    <source>
        <dbReference type="EMBL" id="VDN55205.1"/>
    </source>
</evidence>
<gene>
    <name evidence="4" type="ORF">DME_LOCUS5178</name>
</gene>
<dbReference type="InterPro" id="IPR017907">
    <property type="entry name" value="Znf_RING_CS"/>
</dbReference>
<dbReference type="GO" id="GO:0008270">
    <property type="term" value="F:zinc ion binding"/>
    <property type="evidence" value="ECO:0007669"/>
    <property type="project" value="UniProtKB-KW"/>
</dbReference>
<dbReference type="AlphaFoldDB" id="A0A0N4U2C5"/>
<reference evidence="7" key="1">
    <citation type="submission" date="2017-02" db="UniProtKB">
        <authorList>
            <consortium name="WormBaseParasite"/>
        </authorList>
    </citation>
    <scope>IDENTIFICATION</scope>
</reference>
<dbReference type="Proteomes" id="UP000274756">
    <property type="component" value="Unassembled WGS sequence"/>
</dbReference>
<evidence type="ECO:0000256" key="3">
    <source>
        <dbReference type="ARBA" id="ARBA00022833"/>
    </source>
</evidence>
<dbReference type="SUPFAM" id="SSF57850">
    <property type="entry name" value="RING/U-box"/>
    <property type="match status" value="2"/>
</dbReference>
<dbReference type="EMBL" id="UYYG01001151">
    <property type="protein sequence ID" value="VDN55205.1"/>
    <property type="molecule type" value="Genomic_DNA"/>
</dbReference>
<keyword evidence="2" id="KW-0863">Zinc-finger</keyword>
<reference evidence="4 6" key="2">
    <citation type="submission" date="2018-11" db="EMBL/GenBank/DDBJ databases">
        <authorList>
            <consortium name="Pathogen Informatics"/>
        </authorList>
    </citation>
    <scope>NUCLEOTIDE SEQUENCE [LARGE SCALE GENOMIC DNA]</scope>
</reference>
<dbReference type="WBParaSite" id="DME_0000081801-mRNA-1">
    <property type="protein sequence ID" value="DME_0000081801-mRNA-1"/>
    <property type="gene ID" value="DME_0000081801"/>
</dbReference>
<dbReference type="OrthoDB" id="10009520at2759"/>
<dbReference type="Proteomes" id="UP000038040">
    <property type="component" value="Unplaced"/>
</dbReference>
<keyword evidence="1" id="KW-0479">Metal-binding</keyword>
<dbReference type="Gene3D" id="1.20.120.1750">
    <property type="match status" value="1"/>
</dbReference>
<proteinExistence type="predicted"/>
<name>A0A0N4U2C5_DRAME</name>
<evidence type="ECO:0000313" key="6">
    <source>
        <dbReference type="Proteomes" id="UP000274756"/>
    </source>
</evidence>